<evidence type="ECO:0000313" key="4">
    <source>
        <dbReference type="Proteomes" id="UP000553632"/>
    </source>
</evidence>
<feature type="region of interest" description="Disordered" evidence="1">
    <location>
        <begin position="235"/>
        <end position="266"/>
    </location>
</feature>
<proteinExistence type="predicted"/>
<reference evidence="3 4" key="1">
    <citation type="submission" date="2020-04" db="EMBL/GenBank/DDBJ databases">
        <title>Perkinsus olseni comparative genomics.</title>
        <authorList>
            <person name="Bogema D.R."/>
        </authorList>
    </citation>
    <scope>NUCLEOTIDE SEQUENCE [LARGE SCALE GENOMIC DNA]</scope>
    <source>
        <strain evidence="3 4">ATCC PRA-207</strain>
    </source>
</reference>
<comment type="caution">
    <text evidence="3">The sequence shown here is derived from an EMBL/GenBank/DDBJ whole genome shotgun (WGS) entry which is preliminary data.</text>
</comment>
<gene>
    <name evidence="3" type="ORF">FOZ63_001787</name>
</gene>
<keyword evidence="2" id="KW-0472">Membrane</keyword>
<evidence type="ECO:0000256" key="2">
    <source>
        <dbReference type="SAM" id="Phobius"/>
    </source>
</evidence>
<feature type="transmembrane region" description="Helical" evidence="2">
    <location>
        <begin position="176"/>
        <end position="200"/>
    </location>
</feature>
<dbReference type="Proteomes" id="UP000553632">
    <property type="component" value="Unassembled WGS sequence"/>
</dbReference>
<evidence type="ECO:0000256" key="1">
    <source>
        <dbReference type="SAM" id="MobiDB-lite"/>
    </source>
</evidence>
<keyword evidence="2" id="KW-1133">Transmembrane helix</keyword>
<accession>A0A7J6TNR2</accession>
<feature type="transmembrane region" description="Helical" evidence="2">
    <location>
        <begin position="121"/>
        <end position="146"/>
    </location>
</feature>
<name>A0A7J6TNR2_PEROL</name>
<dbReference type="AlphaFoldDB" id="A0A7J6TNR2"/>
<organism evidence="3 4">
    <name type="scientific">Perkinsus olseni</name>
    <name type="common">Perkinsus atlanticus</name>
    <dbReference type="NCBI Taxonomy" id="32597"/>
    <lineage>
        <taxon>Eukaryota</taxon>
        <taxon>Sar</taxon>
        <taxon>Alveolata</taxon>
        <taxon>Perkinsozoa</taxon>
        <taxon>Perkinsea</taxon>
        <taxon>Perkinsida</taxon>
        <taxon>Perkinsidae</taxon>
        <taxon>Perkinsus</taxon>
    </lineage>
</organism>
<feature type="compositionally biased region" description="Basic and acidic residues" evidence="1">
    <location>
        <begin position="254"/>
        <end position="266"/>
    </location>
</feature>
<evidence type="ECO:0000313" key="3">
    <source>
        <dbReference type="EMBL" id="KAF4746974.1"/>
    </source>
</evidence>
<sequence>MVDARKCILTLSVYAYPQYSPSLLQVASPILPLSRDRCGSGICICSVCDETQQERVPRFIVVDNVSHVANRSTVTSGTLSRSMRAARPHGLSIDSDISAAAVVPDAGVVEAEGMERTRRNLVVLVGLEALAALITVVWDIVLILAARKEDAETAAGEEVVKSCEHFLAHAPWAETAVFILTRGFSLLVPQLAVLYVFYWVNRRLHASFRYNWDIDLAMGDTVCLPPAPTPFAAGTLGEPSFGLGNETAASSYDSENRNGSRPEPVE</sequence>
<keyword evidence="4" id="KW-1185">Reference proteome</keyword>
<keyword evidence="2" id="KW-0812">Transmembrane</keyword>
<dbReference type="EMBL" id="JABANO010009375">
    <property type="protein sequence ID" value="KAF4746974.1"/>
    <property type="molecule type" value="Genomic_DNA"/>
</dbReference>
<protein>
    <submittedName>
        <fullName evidence="3">Uncharacterized protein</fullName>
    </submittedName>
</protein>